<keyword evidence="4" id="KW-0809">Transit peptide</keyword>
<dbReference type="InterPro" id="IPR002838">
    <property type="entry name" value="AIM24"/>
</dbReference>
<comment type="subcellular location">
    <subcellularLocation>
        <location evidence="1 6">Mitochondrion</location>
    </subcellularLocation>
</comment>
<evidence type="ECO:0000256" key="4">
    <source>
        <dbReference type="ARBA" id="ARBA00022946"/>
    </source>
</evidence>
<organism evidence="7 8">
    <name type="scientific">Candida glabrata</name>
    <name type="common">Yeast</name>
    <name type="synonym">Torulopsis glabrata</name>
    <dbReference type="NCBI Taxonomy" id="5478"/>
    <lineage>
        <taxon>Eukaryota</taxon>
        <taxon>Fungi</taxon>
        <taxon>Dikarya</taxon>
        <taxon>Ascomycota</taxon>
        <taxon>Saccharomycotina</taxon>
        <taxon>Saccharomycetes</taxon>
        <taxon>Saccharomycetales</taxon>
        <taxon>Saccharomycetaceae</taxon>
        <taxon>Nakaseomyces</taxon>
    </lineage>
</organism>
<dbReference type="VEuPathDB" id="FungiDB:CAGL0M09317g"/>
<evidence type="ECO:0000256" key="3">
    <source>
        <dbReference type="ARBA" id="ARBA00013287"/>
    </source>
</evidence>
<dbReference type="AlphaFoldDB" id="A0A0W0CGB8"/>
<dbReference type="GO" id="GO:0007007">
    <property type="term" value="P:inner mitochondrial membrane organization"/>
    <property type="evidence" value="ECO:0007669"/>
    <property type="project" value="EnsemblFungi"/>
</dbReference>
<evidence type="ECO:0000256" key="6">
    <source>
        <dbReference type="RuleBase" id="RU363045"/>
    </source>
</evidence>
<dbReference type="GO" id="GO:0005743">
    <property type="term" value="C:mitochondrial inner membrane"/>
    <property type="evidence" value="ECO:0007669"/>
    <property type="project" value="EnsemblFungi"/>
</dbReference>
<comment type="caution">
    <text evidence="7">The sequence shown here is derived from an EMBL/GenBank/DDBJ whole genome shotgun (WGS) entry which is preliminary data.</text>
</comment>
<dbReference type="VEuPathDB" id="FungiDB:B1J91_M09317g"/>
<dbReference type="EMBL" id="LLZZ01000117">
    <property type="protein sequence ID" value="KTB04201.1"/>
    <property type="molecule type" value="Genomic_DNA"/>
</dbReference>
<evidence type="ECO:0000313" key="7">
    <source>
        <dbReference type="EMBL" id="KTB04201.1"/>
    </source>
</evidence>
<accession>A0A0W0CGB8</accession>
<protein>
    <recommendedName>
        <fullName evidence="3 6">Altered inheritance of mitochondria protein 24, mitochondrial</fullName>
    </recommendedName>
</protein>
<dbReference type="Gene3D" id="3.60.160.10">
    <property type="entry name" value="Mitochondrial biogenesis AIM24"/>
    <property type="match status" value="1"/>
</dbReference>
<dbReference type="PANTHER" id="PTHR36959">
    <property type="entry name" value="ALTERED INHERITANCE OF MITOCHONDRIA PROTEIN 24, MITOCHONDRIAL"/>
    <property type="match status" value="1"/>
</dbReference>
<dbReference type="InterPro" id="IPR036983">
    <property type="entry name" value="AIM24_sf"/>
</dbReference>
<evidence type="ECO:0000256" key="5">
    <source>
        <dbReference type="ARBA" id="ARBA00023128"/>
    </source>
</evidence>
<reference evidence="7 8" key="1">
    <citation type="submission" date="2015-10" db="EMBL/GenBank/DDBJ databases">
        <title>Draft genomes sequences of Candida glabrata isolates 1A, 1B, 2A, 2B, 3A and 3B.</title>
        <authorList>
            <person name="Haavelsrud O.E."/>
            <person name="Gaustad P."/>
        </authorList>
    </citation>
    <scope>NUCLEOTIDE SEQUENCE [LARGE SCALE GENOMIC DNA]</scope>
    <source>
        <strain evidence="7">910700640</strain>
    </source>
</reference>
<evidence type="ECO:0000313" key="8">
    <source>
        <dbReference type="Proteomes" id="UP000054886"/>
    </source>
</evidence>
<dbReference type="InterPro" id="IPR016031">
    <property type="entry name" value="Trp_RNA-bd_attenuator-like_dom"/>
</dbReference>
<dbReference type="Proteomes" id="UP000054886">
    <property type="component" value="Unassembled WGS sequence"/>
</dbReference>
<name>A0A0W0CGB8_CANGB</name>
<comment type="similarity">
    <text evidence="2 6">Belongs to the AIM24 family.</text>
</comment>
<evidence type="ECO:0000256" key="2">
    <source>
        <dbReference type="ARBA" id="ARBA00009322"/>
    </source>
</evidence>
<dbReference type="VEuPathDB" id="FungiDB:GVI51_M09273"/>
<dbReference type="VEuPathDB" id="FungiDB:GWK60_M09251"/>
<dbReference type="SUPFAM" id="SSF51219">
    <property type="entry name" value="TRAP-like"/>
    <property type="match status" value="1"/>
</dbReference>
<sequence>MLKSRFEVVGKEALMASLPLEPSVPMCIRKGCLVSVMAGGAHGSGKTASLVIGHKWVNFWTNLARFRSWNSSLYHVLTTSGKENRALVAPNISRGSPWLSALKLVVSILSKNSKGITITDPQRSIYPLELDGTQDWNVWGRDSLIAFEQNDSLDIKPASLSSSLKRDALFSHSHKYQVVTGRGSVLLGGYGDIYSIELKNSTDDIVINAQNILAVSGKGQTETMNAIENNTFIISHTAASNIPEFTSNVQELAAFEDPKQQQTQTIVQKTVKEAARASKAVWHWISYVYKKTVIFSNNNGHNITSPAFVKIKGPRTIIIQTSHETTQPVSVSTVDILPRTVENAIPEVVETPKAKSDSYINYATVQPDGNVTFRSVSNFNETIAERY</sequence>
<dbReference type="Pfam" id="PF01987">
    <property type="entry name" value="AIM24"/>
    <property type="match status" value="1"/>
</dbReference>
<dbReference type="PANTHER" id="PTHR36959:SF2">
    <property type="entry name" value="ALTERED INHERITANCE OF MITOCHONDRIA PROTEIN 24, MITOCHONDRIAL"/>
    <property type="match status" value="1"/>
</dbReference>
<gene>
    <name evidence="7" type="ORF">AO440_004252</name>
</gene>
<keyword evidence="5 6" id="KW-0496">Mitochondrion</keyword>
<proteinExistence type="inferred from homology"/>
<evidence type="ECO:0000256" key="1">
    <source>
        <dbReference type="ARBA" id="ARBA00004173"/>
    </source>
</evidence>